<reference evidence="2" key="1">
    <citation type="journal article" date="2023" name="Int. J. Syst. Evol. Microbiol.">
        <title>&lt;i&gt;Clostridium folliculivorans&lt;/i&gt; sp. nov., isolated from soil samples of an organic paddy in Japan.</title>
        <authorList>
            <person name="Tazawa J."/>
            <person name="Kobayashi H."/>
            <person name="Tanizawa Y."/>
            <person name="Uchino A."/>
            <person name="Tanaka F."/>
            <person name="Urashima Y."/>
            <person name="Miura S."/>
            <person name="Sakamoto M."/>
            <person name="Ohkuma M."/>
            <person name="Tohno M."/>
        </authorList>
    </citation>
    <scope>NUCLEOTIDE SEQUENCE</scope>
    <source>
        <strain evidence="2">D1-1</strain>
    </source>
</reference>
<protein>
    <recommendedName>
        <fullName evidence="1">DUF7033 domain-containing protein</fullName>
    </recommendedName>
</protein>
<dbReference type="Gene3D" id="3.20.20.370">
    <property type="entry name" value="Glycoside hydrolase/deacetylase"/>
    <property type="match status" value="1"/>
</dbReference>
<organism evidence="2 3">
    <name type="scientific">Clostridium folliculivorans</name>
    <dbReference type="NCBI Taxonomy" id="2886038"/>
    <lineage>
        <taxon>Bacteria</taxon>
        <taxon>Bacillati</taxon>
        <taxon>Bacillota</taxon>
        <taxon>Clostridia</taxon>
        <taxon>Eubacteriales</taxon>
        <taxon>Clostridiaceae</taxon>
        <taxon>Clostridium</taxon>
    </lineage>
</organism>
<proteinExistence type="predicted"/>
<evidence type="ECO:0000259" key="1">
    <source>
        <dbReference type="Pfam" id="PF23019"/>
    </source>
</evidence>
<dbReference type="InterPro" id="IPR054297">
    <property type="entry name" value="DUF7033"/>
</dbReference>
<dbReference type="GO" id="GO:0005975">
    <property type="term" value="P:carbohydrate metabolic process"/>
    <property type="evidence" value="ECO:0007669"/>
    <property type="project" value="InterPro"/>
</dbReference>
<dbReference type="SUPFAM" id="SSF88713">
    <property type="entry name" value="Glycoside hydrolase/deacetylase"/>
    <property type="match status" value="1"/>
</dbReference>
<feature type="domain" description="DUF7033" evidence="1">
    <location>
        <begin position="130"/>
        <end position="223"/>
    </location>
</feature>
<dbReference type="InterPro" id="IPR011330">
    <property type="entry name" value="Glyco_hydro/deAcase_b/a-brl"/>
</dbReference>
<keyword evidence="3" id="KW-1185">Reference proteome</keyword>
<dbReference type="RefSeq" id="WP_261853805.1">
    <property type="nucleotide sequence ID" value="NZ_BQXY01000007.1"/>
</dbReference>
<evidence type="ECO:0000313" key="2">
    <source>
        <dbReference type="EMBL" id="GKU26920.1"/>
    </source>
</evidence>
<sequence length="502" mass="59435">MVGVFIENNKFKKQIKYVFSTVSEILGIEIYFYTDNDINLNTEVDFCNVNIVYKDSEKYLSFIDKLDKKVIIENSNKLFSQRYLEADSVPQSVRKYNLDYNIKNKKDIISIFSDDAELFIKQEVNKITSNIDIVSDIFFMLSRYEEVVLNYKSDDEIYNRFSAKESLAYKNNFLDRPIVNEQIELIWALLKKLDNSLVRKHYWGDNSFAACFTHDVDWIQKYTNLGRALKDSVKLLVKNKEIALSLKNLANYVKSKSDYKEDPYWTFEYIMDLEKRFGFTSTFYFMTGGETSFDNKYIYNDKRVIDLIDNLERDGFECGYHGSFNSYNDYIKMKDEKINLDSIVKSEEYGIRQHFLRFSAPFTWRIQEKLGFLYDCTLSFADSEGFRCGICHPYKPFDILENRVLDIWEIPLIVMETSIMDSRYSGYGLDEATEKVKLLINQVQDYNGVFTLLWHNSSFDRFNPQVSRWNGVYEQIMIYLHEKKCYGSNGRDVLKKYIKRGE</sequence>
<dbReference type="Pfam" id="PF23019">
    <property type="entry name" value="DUF7033"/>
    <property type="match status" value="1"/>
</dbReference>
<dbReference type="EMBL" id="BQXY01000007">
    <property type="protein sequence ID" value="GKU26920.1"/>
    <property type="molecule type" value="Genomic_DNA"/>
</dbReference>
<dbReference type="CDD" id="cd10931">
    <property type="entry name" value="CE4_u7"/>
    <property type="match status" value="1"/>
</dbReference>
<accession>A0A9W5Y5F6</accession>
<dbReference type="AlphaFoldDB" id="A0A9W5Y5F6"/>
<dbReference type="Proteomes" id="UP001057868">
    <property type="component" value="Unassembled WGS sequence"/>
</dbReference>
<evidence type="ECO:0000313" key="3">
    <source>
        <dbReference type="Proteomes" id="UP001057868"/>
    </source>
</evidence>
<name>A0A9W5Y5F6_9CLOT</name>
<comment type="caution">
    <text evidence="2">The sequence shown here is derived from an EMBL/GenBank/DDBJ whole genome shotgun (WGS) entry which is preliminary data.</text>
</comment>
<gene>
    <name evidence="2" type="ORF">CFOLD11_37470</name>
</gene>